<accession>A0ACC0PTY7</accession>
<proteinExistence type="predicted"/>
<comment type="caution">
    <text evidence="1">The sequence shown here is derived from an EMBL/GenBank/DDBJ whole genome shotgun (WGS) entry which is preliminary data.</text>
</comment>
<protein>
    <submittedName>
        <fullName evidence="1">Uncharacterized protein</fullName>
    </submittedName>
</protein>
<gene>
    <name evidence="1" type="ORF">RHMOL_Rhmol02G0172800</name>
</gene>
<dbReference type="Proteomes" id="UP001062846">
    <property type="component" value="Chromosome 2"/>
</dbReference>
<keyword evidence="2" id="KW-1185">Reference proteome</keyword>
<reference evidence="1" key="1">
    <citation type="submission" date="2022-02" db="EMBL/GenBank/DDBJ databases">
        <title>Plant Genome Project.</title>
        <authorList>
            <person name="Zhang R.-G."/>
        </authorList>
    </citation>
    <scope>NUCLEOTIDE SEQUENCE</scope>
    <source>
        <strain evidence="1">AT1</strain>
    </source>
</reference>
<name>A0ACC0PTY7_RHOML</name>
<sequence length="768" mass="85927">MTLILLLNSGWGHHPKLSWTQQARPTNPHSYSPKFENKVLQAFQRLEASTRLLNSHTPSINKLETHMSQLGDTINTSEEGNFSSQPVSNFMDEYGLGSSQEKNIYHEEVNETMTLINEMVGETKSMDDNGDVGELMTNPMGLEIEVRRLLCSARPVAFQTSVNPTASDQDLQQAQLWQLAQRTTALPLGPWGIYYCNHQYSFNKGTWSIEACVRRSFACQPKCNRLRFAGTKNGDAQELLYEYAIYFLNEVQPPQFAAVVYSWGSDDAKRTTSLVEISTVLQKTFLLSLQSVRLGKWLKIVRVCGPRYWPQVIELVLEDKPWWSTRDKIDPFNSGVLYIKRKVGSCSNVDDLVGCQSLLSRAMHKVFGLTSLRACTPSTNDCIGAGAVTIDQLVNAFSSDPSLIAFAQLCCDPSLNSRQVCKSLVLLSLSIMLTCSSMEGAVDTPAYGCIMLINGSDGDFQEFYLQVLFECVSKDRPALLQGGYRFLVSVLWKTREDCLQPLRVILALGSLGSCPLVHVLCLFSPGIGGMTTHSLACLQSDDWKGMDYGGCGLFACTIEVLWTTIVLGPSFYVVPTSCSGSIEVHFIWARTFLVLPHRSLHVQFENILPYLAAYSDLNTGDRPTGPLNKRSFPDRNIACDGDPNSVYPVKQALPPASTLTKKVWEAALQAEKDEEAIKPRQFEDLHNLVQESSNTEFARLEELKRQIENFNSNRSSNSIPYPLSTVVDHGRMQLWVLQEHYLPPEKLERLFAVSIKFLTKNANLIKVI</sequence>
<organism evidence="1 2">
    <name type="scientific">Rhododendron molle</name>
    <name type="common">Chinese azalea</name>
    <name type="synonym">Azalea mollis</name>
    <dbReference type="NCBI Taxonomy" id="49168"/>
    <lineage>
        <taxon>Eukaryota</taxon>
        <taxon>Viridiplantae</taxon>
        <taxon>Streptophyta</taxon>
        <taxon>Embryophyta</taxon>
        <taxon>Tracheophyta</taxon>
        <taxon>Spermatophyta</taxon>
        <taxon>Magnoliopsida</taxon>
        <taxon>eudicotyledons</taxon>
        <taxon>Gunneridae</taxon>
        <taxon>Pentapetalae</taxon>
        <taxon>asterids</taxon>
        <taxon>Ericales</taxon>
        <taxon>Ericaceae</taxon>
        <taxon>Ericoideae</taxon>
        <taxon>Rhodoreae</taxon>
        <taxon>Rhododendron</taxon>
    </lineage>
</organism>
<evidence type="ECO:0000313" key="1">
    <source>
        <dbReference type="EMBL" id="KAI8568122.1"/>
    </source>
</evidence>
<dbReference type="EMBL" id="CM046389">
    <property type="protein sequence ID" value="KAI8568122.1"/>
    <property type="molecule type" value="Genomic_DNA"/>
</dbReference>
<evidence type="ECO:0000313" key="2">
    <source>
        <dbReference type="Proteomes" id="UP001062846"/>
    </source>
</evidence>